<dbReference type="PANTHER" id="PTHR42718">
    <property type="entry name" value="MAJOR FACILITATOR SUPERFAMILY MULTIDRUG TRANSPORTER MFSC"/>
    <property type="match status" value="1"/>
</dbReference>
<dbReference type="Gene3D" id="1.20.1720.10">
    <property type="entry name" value="Multidrug resistance protein D"/>
    <property type="match status" value="1"/>
</dbReference>
<feature type="transmembrane region" description="Helical" evidence="6">
    <location>
        <begin position="453"/>
        <end position="473"/>
    </location>
</feature>
<evidence type="ECO:0000256" key="2">
    <source>
        <dbReference type="ARBA" id="ARBA00022448"/>
    </source>
</evidence>
<name>A0ABV4P182_9GAMM</name>
<gene>
    <name evidence="8" type="ORF">ACCI49_13405</name>
</gene>
<evidence type="ECO:0000256" key="3">
    <source>
        <dbReference type="ARBA" id="ARBA00022692"/>
    </source>
</evidence>
<dbReference type="Proteomes" id="UP001569428">
    <property type="component" value="Unassembled WGS sequence"/>
</dbReference>
<evidence type="ECO:0000256" key="6">
    <source>
        <dbReference type="SAM" id="Phobius"/>
    </source>
</evidence>
<dbReference type="InterPro" id="IPR020846">
    <property type="entry name" value="MFS_dom"/>
</dbReference>
<accession>A0ABV4P182</accession>
<dbReference type="CDD" id="cd17321">
    <property type="entry name" value="MFS_MMR_MDR_like"/>
    <property type="match status" value="1"/>
</dbReference>
<dbReference type="PROSITE" id="PS50850">
    <property type="entry name" value="MFS"/>
    <property type="match status" value="1"/>
</dbReference>
<feature type="transmembrane region" description="Helical" evidence="6">
    <location>
        <begin position="90"/>
        <end position="109"/>
    </location>
</feature>
<keyword evidence="3 6" id="KW-0812">Transmembrane</keyword>
<evidence type="ECO:0000256" key="1">
    <source>
        <dbReference type="ARBA" id="ARBA00004141"/>
    </source>
</evidence>
<proteinExistence type="predicted"/>
<sequence>MFIVKRLFESSAKRKSSESFSRGILIALCLATLLNALAISSVNIILPKMVAEFETTYERAQWIIIAFMIFLTATLAVAGRGSDTQGRKKIFMLGIMMFTLSTFLCGISSDIWILVFFRSLQGISAAMFTAVSMAIASDTSPKARVGMVVGLLGSISALGTGTGPLLGGLLLEILPWQAVFLIKVPFGVIIYWLAQKYLPEDGIFIKNVQGKNTICSRPYGVWMTITRVQRCIHTVLSEKCIPYLRSIINKAEQGHSPTNTLAALYIFMAVLFYTLSIKPVSGDYGISNVVTGALSGLSLWLFCLIRQKLLHDNSIQKPIAYALYTNFATNFLVATSVVSSLVVGPFYLTLALSLDFSQAGMVMSVGSFVVAICSSIGGRLADRFRSRSTVIAGLVSLSLGALGMTNLEVAHGIPGYLICSVAMAIGYGIYLSSNNAFTMNSVDDNVKGNISGLLNLSRNLGLLTGASLMSVVFEETSQLSYIDNANTELMVAGLNRVYSIAFLLLVIALVAQATSILVSHRNRRADSS</sequence>
<reference evidence="8 9" key="1">
    <citation type="submission" date="2024-08" db="EMBL/GenBank/DDBJ databases">
        <authorList>
            <person name="Ishaq N."/>
        </authorList>
    </citation>
    <scope>NUCLEOTIDE SEQUENCE [LARGE SCALE GENOMIC DNA]</scope>
    <source>
        <strain evidence="8 9">DSM 18651</strain>
    </source>
</reference>
<dbReference type="InterPro" id="IPR036259">
    <property type="entry name" value="MFS_trans_sf"/>
</dbReference>
<feature type="domain" description="Major facilitator superfamily (MFS) profile" evidence="7">
    <location>
        <begin position="24"/>
        <end position="523"/>
    </location>
</feature>
<evidence type="ECO:0000256" key="5">
    <source>
        <dbReference type="ARBA" id="ARBA00023136"/>
    </source>
</evidence>
<evidence type="ECO:0000313" key="9">
    <source>
        <dbReference type="Proteomes" id="UP001569428"/>
    </source>
</evidence>
<keyword evidence="5 6" id="KW-0472">Membrane</keyword>
<dbReference type="PANTHER" id="PTHR42718:SF9">
    <property type="entry name" value="MAJOR FACILITATOR SUPERFAMILY MULTIDRUG TRANSPORTER MFSC"/>
    <property type="match status" value="1"/>
</dbReference>
<keyword evidence="9" id="KW-1185">Reference proteome</keyword>
<feature type="transmembrane region" description="Helical" evidence="6">
    <location>
        <begin position="389"/>
        <end position="407"/>
    </location>
</feature>
<dbReference type="Gene3D" id="1.20.1250.20">
    <property type="entry name" value="MFS general substrate transporter like domains"/>
    <property type="match status" value="1"/>
</dbReference>
<feature type="transmembrane region" description="Helical" evidence="6">
    <location>
        <begin position="284"/>
        <end position="306"/>
    </location>
</feature>
<feature type="transmembrane region" description="Helical" evidence="6">
    <location>
        <begin position="260"/>
        <end position="278"/>
    </location>
</feature>
<feature type="transmembrane region" description="Helical" evidence="6">
    <location>
        <begin position="413"/>
        <end position="432"/>
    </location>
</feature>
<dbReference type="Pfam" id="PF07690">
    <property type="entry name" value="MFS_1"/>
    <property type="match status" value="1"/>
</dbReference>
<feature type="transmembrane region" description="Helical" evidence="6">
    <location>
        <begin position="115"/>
        <end position="136"/>
    </location>
</feature>
<evidence type="ECO:0000313" key="8">
    <source>
        <dbReference type="EMBL" id="MFA0811911.1"/>
    </source>
</evidence>
<protein>
    <submittedName>
        <fullName evidence="8">MFS transporter</fullName>
    </submittedName>
</protein>
<dbReference type="InterPro" id="IPR011701">
    <property type="entry name" value="MFS"/>
</dbReference>
<organism evidence="8 9">
    <name type="scientific">Microbulbifer epialgicus</name>
    <dbReference type="NCBI Taxonomy" id="393907"/>
    <lineage>
        <taxon>Bacteria</taxon>
        <taxon>Pseudomonadati</taxon>
        <taxon>Pseudomonadota</taxon>
        <taxon>Gammaproteobacteria</taxon>
        <taxon>Cellvibrionales</taxon>
        <taxon>Microbulbiferaceae</taxon>
        <taxon>Microbulbifer</taxon>
    </lineage>
</organism>
<evidence type="ECO:0000259" key="7">
    <source>
        <dbReference type="PROSITE" id="PS50850"/>
    </source>
</evidence>
<feature type="transmembrane region" description="Helical" evidence="6">
    <location>
        <begin position="327"/>
        <end position="350"/>
    </location>
</feature>
<dbReference type="SUPFAM" id="SSF103473">
    <property type="entry name" value="MFS general substrate transporter"/>
    <property type="match status" value="1"/>
</dbReference>
<dbReference type="EMBL" id="JBGMEK010000028">
    <property type="protein sequence ID" value="MFA0811911.1"/>
    <property type="molecule type" value="Genomic_DNA"/>
</dbReference>
<comment type="caution">
    <text evidence="8">The sequence shown here is derived from an EMBL/GenBank/DDBJ whole genome shotgun (WGS) entry which is preliminary data.</text>
</comment>
<dbReference type="PRINTS" id="PR01036">
    <property type="entry name" value="TCRTETB"/>
</dbReference>
<feature type="transmembrane region" description="Helical" evidence="6">
    <location>
        <begin position="148"/>
        <end position="167"/>
    </location>
</feature>
<keyword evidence="4 6" id="KW-1133">Transmembrane helix</keyword>
<feature type="transmembrane region" description="Helical" evidence="6">
    <location>
        <begin position="356"/>
        <end position="377"/>
    </location>
</feature>
<feature type="transmembrane region" description="Helical" evidence="6">
    <location>
        <begin position="62"/>
        <end position="78"/>
    </location>
</feature>
<keyword evidence="2" id="KW-0813">Transport</keyword>
<dbReference type="RefSeq" id="WP_371839516.1">
    <property type="nucleotide sequence ID" value="NZ_JBGMEK010000028.1"/>
</dbReference>
<evidence type="ECO:0000256" key="4">
    <source>
        <dbReference type="ARBA" id="ARBA00022989"/>
    </source>
</evidence>
<feature type="transmembrane region" description="Helical" evidence="6">
    <location>
        <begin position="497"/>
        <end position="518"/>
    </location>
</feature>
<comment type="subcellular location">
    <subcellularLocation>
        <location evidence="1">Membrane</location>
        <topology evidence="1">Multi-pass membrane protein</topology>
    </subcellularLocation>
</comment>
<feature type="transmembrane region" description="Helical" evidence="6">
    <location>
        <begin position="173"/>
        <end position="194"/>
    </location>
</feature>